<dbReference type="Proteomes" id="UP000244893">
    <property type="component" value="Unassembled WGS sequence"/>
</dbReference>
<accession>A0A2V1HSS8</accession>
<gene>
    <name evidence="1" type="ORF">DDQ50_04005</name>
</gene>
<dbReference type="RefSeq" id="WP_116755390.1">
    <property type="nucleotide sequence ID" value="NZ_JBHUEX010000001.1"/>
</dbReference>
<dbReference type="OrthoDB" id="9799092at2"/>
<dbReference type="EMBL" id="QEOP01000001">
    <property type="protein sequence ID" value="PVZ95655.1"/>
    <property type="molecule type" value="Genomic_DNA"/>
</dbReference>
<proteinExistence type="predicted"/>
<protein>
    <submittedName>
        <fullName evidence="1">Uncharacterized protein</fullName>
    </submittedName>
</protein>
<evidence type="ECO:0000313" key="1">
    <source>
        <dbReference type="EMBL" id="PVZ95655.1"/>
    </source>
</evidence>
<dbReference type="AlphaFoldDB" id="A0A2V1HSS8"/>
<sequence length="115" mass="12583">MTSADSPAAHGTVGALFARRPWRWGLRGDVYLWQEMEQNLADVSLPSSLWDLRNLLESSWREAVGVPLSDSAEPIYIQRFDPGSGMSAGAVLPAWWNATGLPILLDRFDASNPAG</sequence>
<comment type="caution">
    <text evidence="1">The sequence shown here is derived from an EMBL/GenBank/DDBJ whole genome shotgun (WGS) entry which is preliminary data.</text>
</comment>
<organism evidence="1 2">
    <name type="scientific">Amnibacterium flavum</name>
    <dbReference type="NCBI Taxonomy" id="2173173"/>
    <lineage>
        <taxon>Bacteria</taxon>
        <taxon>Bacillati</taxon>
        <taxon>Actinomycetota</taxon>
        <taxon>Actinomycetes</taxon>
        <taxon>Micrococcales</taxon>
        <taxon>Microbacteriaceae</taxon>
        <taxon>Amnibacterium</taxon>
    </lineage>
</organism>
<evidence type="ECO:0000313" key="2">
    <source>
        <dbReference type="Proteomes" id="UP000244893"/>
    </source>
</evidence>
<reference evidence="1 2" key="1">
    <citation type="submission" date="2018-05" db="EMBL/GenBank/DDBJ databases">
        <title>Amnibacterium sp. M8JJ-5, whole genome shotgun sequence.</title>
        <authorList>
            <person name="Tuo L."/>
        </authorList>
    </citation>
    <scope>NUCLEOTIDE SEQUENCE [LARGE SCALE GENOMIC DNA]</scope>
    <source>
        <strain evidence="1 2">M8JJ-5</strain>
    </source>
</reference>
<keyword evidence="2" id="KW-1185">Reference proteome</keyword>
<name>A0A2V1HSS8_9MICO</name>